<evidence type="ECO:0000259" key="7">
    <source>
        <dbReference type="Pfam" id="PF22578"/>
    </source>
</evidence>
<evidence type="ECO:0000256" key="5">
    <source>
        <dbReference type="ARBA" id="ARBA00023209"/>
    </source>
</evidence>
<keyword evidence="5" id="KW-0594">Phospholipid biosynthesis</keyword>
<sequence>MGSYDGRPLPDVTEQVQDPRRKLRRELCRALPRNRAPILFLMLDEDYDVVVIGAGPAGSRTAALTARAGLSTLLLEKRRKIGFPVRCAEGIGPRAEVERFIDLSDDLISSNIDGLAVISPGGRRFEARRRGVGFILDRELFDRRLAGLAAEAGAVVRTSHQVTGLLRNGHRFTGVEVTDLESGRRYTAGALVTAGADGVESISPRWAGLKGAYRPSEVMSCAQYLVEGIDSAPGVIEFHLGRRIAPGGYGWV</sequence>
<dbReference type="PANTHER" id="PTHR42685:SF18">
    <property type="entry name" value="DIGERANYLGERANYLGLYCEROPHOSPHOLIPID REDUCTASE"/>
    <property type="match status" value="1"/>
</dbReference>
<dbReference type="SUPFAM" id="SSF51905">
    <property type="entry name" value="FAD/NAD(P)-binding domain"/>
    <property type="match status" value="1"/>
</dbReference>
<dbReference type="EMBL" id="DSEC01000148">
    <property type="protein sequence ID" value="HER43238.1"/>
    <property type="molecule type" value="Genomic_DNA"/>
</dbReference>
<reference evidence="8" key="1">
    <citation type="journal article" date="2020" name="mSystems">
        <title>Genome- and Community-Level Interaction Insights into Carbon Utilization and Element Cycling Functions of Hydrothermarchaeota in Hydrothermal Sediment.</title>
        <authorList>
            <person name="Zhou Z."/>
            <person name="Liu Y."/>
            <person name="Xu W."/>
            <person name="Pan J."/>
            <person name="Luo Z.H."/>
            <person name="Li M."/>
        </authorList>
    </citation>
    <scope>NUCLEOTIDE SEQUENCE [LARGE SCALE GENOMIC DNA]</scope>
    <source>
        <strain evidence="8">SpSt-1233</strain>
    </source>
</reference>
<feature type="non-terminal residue" evidence="8">
    <location>
        <position position="252"/>
    </location>
</feature>
<dbReference type="Pfam" id="PF22578">
    <property type="entry name" value="GGR_cat"/>
    <property type="match status" value="1"/>
</dbReference>
<comment type="caution">
    <text evidence="8">The sequence shown here is derived from an EMBL/GenBank/DDBJ whole genome shotgun (WGS) entry which is preliminary data.</text>
</comment>
<evidence type="ECO:0000313" key="8">
    <source>
        <dbReference type="EMBL" id="HER43238.1"/>
    </source>
</evidence>
<dbReference type="InterPro" id="IPR036188">
    <property type="entry name" value="FAD/NAD-bd_sf"/>
</dbReference>
<keyword evidence="2" id="KW-0285">Flavoprotein</keyword>
<dbReference type="Gene3D" id="3.50.50.60">
    <property type="entry name" value="FAD/NAD(P)-binding domain"/>
    <property type="match status" value="1"/>
</dbReference>
<name>A0A7V2ATZ4_UNCEI</name>
<accession>A0A7V2ATZ4</accession>
<dbReference type="AlphaFoldDB" id="A0A7V2ATZ4"/>
<gene>
    <name evidence="8" type="ORF">ENO08_02115</name>
</gene>
<evidence type="ECO:0000256" key="6">
    <source>
        <dbReference type="ARBA" id="ARBA00023264"/>
    </source>
</evidence>
<keyword evidence="4" id="KW-0443">Lipid metabolism</keyword>
<organism evidence="8">
    <name type="scientific">Eiseniibacteriota bacterium</name>
    <dbReference type="NCBI Taxonomy" id="2212470"/>
    <lineage>
        <taxon>Bacteria</taxon>
        <taxon>Candidatus Eiseniibacteriota</taxon>
    </lineage>
</organism>
<keyword evidence="1" id="KW-0444">Lipid biosynthesis</keyword>
<dbReference type="InterPro" id="IPR054715">
    <property type="entry name" value="GGR_cat"/>
</dbReference>
<keyword evidence="3" id="KW-0560">Oxidoreductase</keyword>
<dbReference type="GO" id="GO:0016491">
    <property type="term" value="F:oxidoreductase activity"/>
    <property type="evidence" value="ECO:0007669"/>
    <property type="project" value="UniProtKB-KW"/>
</dbReference>
<dbReference type="Pfam" id="PF12831">
    <property type="entry name" value="FAD_oxidored"/>
    <property type="match status" value="1"/>
</dbReference>
<keyword evidence="6" id="KW-1208">Phospholipid metabolism</keyword>
<proteinExistence type="predicted"/>
<dbReference type="PANTHER" id="PTHR42685">
    <property type="entry name" value="GERANYLGERANYL DIPHOSPHATE REDUCTASE"/>
    <property type="match status" value="1"/>
</dbReference>
<dbReference type="GO" id="GO:0008654">
    <property type="term" value="P:phospholipid biosynthetic process"/>
    <property type="evidence" value="ECO:0007669"/>
    <property type="project" value="UniProtKB-KW"/>
</dbReference>
<dbReference type="Proteomes" id="UP000886069">
    <property type="component" value="Unassembled WGS sequence"/>
</dbReference>
<evidence type="ECO:0000256" key="3">
    <source>
        <dbReference type="ARBA" id="ARBA00023002"/>
    </source>
</evidence>
<evidence type="ECO:0000256" key="2">
    <source>
        <dbReference type="ARBA" id="ARBA00022630"/>
    </source>
</evidence>
<evidence type="ECO:0000256" key="4">
    <source>
        <dbReference type="ARBA" id="ARBA00023098"/>
    </source>
</evidence>
<dbReference type="InterPro" id="IPR050407">
    <property type="entry name" value="Geranylgeranyl_reductase"/>
</dbReference>
<dbReference type="PRINTS" id="PR00420">
    <property type="entry name" value="RNGMNOXGNASE"/>
</dbReference>
<feature type="domain" description="Digeranylgeranylglycerophospholipid reductase catalytic" evidence="7">
    <location>
        <begin position="219"/>
        <end position="252"/>
    </location>
</feature>
<protein>
    <submittedName>
        <fullName evidence="8">NAD(P)/FAD-dependent oxidoreductase</fullName>
    </submittedName>
</protein>
<evidence type="ECO:0000256" key="1">
    <source>
        <dbReference type="ARBA" id="ARBA00022516"/>
    </source>
</evidence>